<comment type="caution">
    <text evidence="4">The sequence shown here is derived from an EMBL/GenBank/DDBJ whole genome shotgun (WGS) entry which is preliminary data.</text>
</comment>
<keyword evidence="2" id="KW-0732">Signal</keyword>
<evidence type="ECO:0000313" key="5">
    <source>
        <dbReference type="Proteomes" id="UP001595847"/>
    </source>
</evidence>
<dbReference type="InterPro" id="IPR050491">
    <property type="entry name" value="AmpC-like"/>
</dbReference>
<organism evidence="4 5">
    <name type="scientific">Nocardiopsis sediminis</name>
    <dbReference type="NCBI Taxonomy" id="1778267"/>
    <lineage>
        <taxon>Bacteria</taxon>
        <taxon>Bacillati</taxon>
        <taxon>Actinomycetota</taxon>
        <taxon>Actinomycetes</taxon>
        <taxon>Streptosporangiales</taxon>
        <taxon>Nocardiopsidaceae</taxon>
        <taxon>Nocardiopsis</taxon>
    </lineage>
</organism>
<keyword evidence="1" id="KW-1133">Transmembrane helix</keyword>
<feature type="transmembrane region" description="Helical" evidence="1">
    <location>
        <begin position="555"/>
        <end position="576"/>
    </location>
</feature>
<keyword evidence="1" id="KW-0472">Membrane</keyword>
<dbReference type="Proteomes" id="UP001595847">
    <property type="component" value="Unassembled WGS sequence"/>
</dbReference>
<keyword evidence="4" id="KW-0378">Hydrolase</keyword>
<dbReference type="EMBL" id="JBHSBH010000003">
    <property type="protein sequence ID" value="MFC3994783.1"/>
    <property type="molecule type" value="Genomic_DNA"/>
</dbReference>
<dbReference type="InterPro" id="IPR012338">
    <property type="entry name" value="Beta-lactam/transpept-like"/>
</dbReference>
<gene>
    <name evidence="4" type="ORF">ACFOVU_02585</name>
</gene>
<feature type="domain" description="Beta-lactamase-related" evidence="3">
    <location>
        <begin position="57"/>
        <end position="377"/>
    </location>
</feature>
<dbReference type="EC" id="3.-.-.-" evidence="4"/>
<feature type="signal peptide" evidence="2">
    <location>
        <begin position="1"/>
        <end position="33"/>
    </location>
</feature>
<feature type="transmembrane region" description="Helical" evidence="1">
    <location>
        <begin position="510"/>
        <end position="535"/>
    </location>
</feature>
<feature type="chain" id="PRO_5045180455" evidence="2">
    <location>
        <begin position="34"/>
        <end position="650"/>
    </location>
</feature>
<protein>
    <submittedName>
        <fullName evidence="4">Serine hydrolase domain-containing protein</fullName>
        <ecNumber evidence="4">3.-.-.-</ecNumber>
    </submittedName>
</protein>
<dbReference type="Pfam" id="PF00144">
    <property type="entry name" value="Beta-lactamase"/>
    <property type="match status" value="1"/>
</dbReference>
<evidence type="ECO:0000256" key="2">
    <source>
        <dbReference type="SAM" id="SignalP"/>
    </source>
</evidence>
<dbReference type="RefSeq" id="WP_378529633.1">
    <property type="nucleotide sequence ID" value="NZ_JBHSBH010000003.1"/>
</dbReference>
<keyword evidence="5" id="KW-1185">Reference proteome</keyword>
<evidence type="ECO:0000313" key="4">
    <source>
        <dbReference type="EMBL" id="MFC3994783.1"/>
    </source>
</evidence>
<sequence length="650" mass="67975">MRSPLRPLRLLVSAGVSATLSLGLAAGAAPAIADTGAAAEPAPVSEQAVRAFLDERVPALLEEFDTPGAVVSVSDGPATLFQQGYGVTDLESQEPVSAEDTSFPVASVSKSFTAVAMLQLVEQGEIDLDTDVNEYLPEDVRVPDTFPGRPITPHHLLTHTAGFEEAVGGMMPAEGEPVSPLRDYVGDHVPERVEPPGRFVAYSNYGTAMAGLIVEEVSGQDFMAYAQEHVFGPLGMERSGFATTDAAAERFDVPNLHRYPGRNEVQPPEPLNVIPAGGGYATAADMTRFMGALLGGGELDGTRILSTESTELMLGHRAGNHDELAGSGYGTWERHLDPVRVVGHSGDIGGGHSEYALVPGADLGIFVSVNSDGSGTDILNDLRTTIVTEFLEEFAGTAAAGPAAMAAMDGGSLDRLAGVYVTTRTGQNDPGALKTAMDQVTVTAQRDGTLRTTSPMLPGATWTPVGKGVFENEDGDRLAFMEEDGEVIGLSMDALASQGYKRVDTLADPLLHVMVAMGALLVVATVVAWPVTALVRTVRRGDAAPYRGAARISRLGAALTGLICVGFVGFLVYAMSGSGLLETLLFTSSPALTVPLAVAGALTAGLLVAAVAAWARRWWSLSGRLHYTLVALAAAVFVGIAGYYNLVWLP</sequence>
<keyword evidence="1" id="KW-0812">Transmembrane</keyword>
<name>A0ABV8FI94_9ACTN</name>
<dbReference type="SUPFAM" id="SSF56601">
    <property type="entry name" value="beta-lactamase/transpeptidase-like"/>
    <property type="match status" value="1"/>
</dbReference>
<dbReference type="InterPro" id="IPR001466">
    <property type="entry name" value="Beta-lactam-related"/>
</dbReference>
<dbReference type="GO" id="GO:0016787">
    <property type="term" value="F:hydrolase activity"/>
    <property type="evidence" value="ECO:0007669"/>
    <property type="project" value="UniProtKB-KW"/>
</dbReference>
<reference evidence="5" key="1">
    <citation type="journal article" date="2019" name="Int. J. Syst. Evol. Microbiol.">
        <title>The Global Catalogue of Microorganisms (GCM) 10K type strain sequencing project: providing services to taxonomists for standard genome sequencing and annotation.</title>
        <authorList>
            <consortium name="The Broad Institute Genomics Platform"/>
            <consortium name="The Broad Institute Genome Sequencing Center for Infectious Disease"/>
            <person name="Wu L."/>
            <person name="Ma J."/>
        </authorList>
    </citation>
    <scope>NUCLEOTIDE SEQUENCE [LARGE SCALE GENOMIC DNA]</scope>
    <source>
        <strain evidence="5">TBRC 1826</strain>
    </source>
</reference>
<proteinExistence type="predicted"/>
<feature type="transmembrane region" description="Helical" evidence="1">
    <location>
        <begin position="627"/>
        <end position="646"/>
    </location>
</feature>
<dbReference type="PANTHER" id="PTHR46825:SF9">
    <property type="entry name" value="BETA-LACTAMASE-RELATED DOMAIN-CONTAINING PROTEIN"/>
    <property type="match status" value="1"/>
</dbReference>
<evidence type="ECO:0000256" key="1">
    <source>
        <dbReference type="SAM" id="Phobius"/>
    </source>
</evidence>
<accession>A0ABV8FI94</accession>
<dbReference type="Gene3D" id="3.40.710.10">
    <property type="entry name" value="DD-peptidase/beta-lactamase superfamily"/>
    <property type="match status" value="1"/>
</dbReference>
<evidence type="ECO:0000259" key="3">
    <source>
        <dbReference type="Pfam" id="PF00144"/>
    </source>
</evidence>
<feature type="transmembrane region" description="Helical" evidence="1">
    <location>
        <begin position="596"/>
        <end position="615"/>
    </location>
</feature>
<dbReference type="PANTHER" id="PTHR46825">
    <property type="entry name" value="D-ALANYL-D-ALANINE-CARBOXYPEPTIDASE/ENDOPEPTIDASE AMPH"/>
    <property type="match status" value="1"/>
</dbReference>